<reference evidence="1 2" key="1">
    <citation type="submission" date="2019-05" db="EMBL/GenBank/DDBJ databases">
        <title>Emergence of the Ug99 lineage of the wheat stem rust pathogen through somatic hybridization.</title>
        <authorList>
            <person name="Li F."/>
            <person name="Upadhyaya N.M."/>
            <person name="Sperschneider J."/>
            <person name="Matny O."/>
            <person name="Nguyen-Phuc H."/>
            <person name="Mago R."/>
            <person name="Raley C."/>
            <person name="Miller M.E."/>
            <person name="Silverstein K.A.T."/>
            <person name="Henningsen E."/>
            <person name="Hirsch C.D."/>
            <person name="Visser B."/>
            <person name="Pretorius Z.A."/>
            <person name="Steffenson B.J."/>
            <person name="Schwessinger B."/>
            <person name="Dodds P.N."/>
            <person name="Figueroa M."/>
        </authorList>
    </citation>
    <scope>NUCLEOTIDE SEQUENCE [LARGE SCALE GENOMIC DNA]</scope>
    <source>
        <strain evidence="1 2">Ug99</strain>
    </source>
</reference>
<protein>
    <submittedName>
        <fullName evidence="1">Uncharacterized protein</fullName>
    </submittedName>
</protein>
<organism evidence="1 2">
    <name type="scientific">Puccinia graminis f. sp. tritici</name>
    <dbReference type="NCBI Taxonomy" id="56615"/>
    <lineage>
        <taxon>Eukaryota</taxon>
        <taxon>Fungi</taxon>
        <taxon>Dikarya</taxon>
        <taxon>Basidiomycota</taxon>
        <taxon>Pucciniomycotina</taxon>
        <taxon>Pucciniomycetes</taxon>
        <taxon>Pucciniales</taxon>
        <taxon>Pucciniaceae</taxon>
        <taxon>Puccinia</taxon>
    </lineage>
</organism>
<dbReference type="AlphaFoldDB" id="A0A5B0RJN5"/>
<evidence type="ECO:0000313" key="1">
    <source>
        <dbReference type="EMBL" id="KAA1124944.1"/>
    </source>
</evidence>
<proteinExistence type="predicted"/>
<gene>
    <name evidence="1" type="ORF">PGTUg99_037032</name>
</gene>
<sequence length="68" mass="7585">MGETDGVSRGRDWFKSRRKAWSVCSTNFDSGGSHQSSHHQLIIINTKIASTQVLKSNHAQSISKKENN</sequence>
<name>A0A5B0RJN5_PUCGR</name>
<evidence type="ECO:0000313" key="2">
    <source>
        <dbReference type="Proteomes" id="UP000325313"/>
    </source>
</evidence>
<accession>A0A5B0RJN5</accession>
<dbReference type="EMBL" id="VDEP01000203">
    <property type="protein sequence ID" value="KAA1124944.1"/>
    <property type="molecule type" value="Genomic_DNA"/>
</dbReference>
<comment type="caution">
    <text evidence="1">The sequence shown here is derived from an EMBL/GenBank/DDBJ whole genome shotgun (WGS) entry which is preliminary data.</text>
</comment>
<dbReference type="Proteomes" id="UP000325313">
    <property type="component" value="Unassembled WGS sequence"/>
</dbReference>